<accession>A0ABP3HJE7</accession>
<sequence length="425" mass="42623">MLPDSIPTVTVTARFLSPTGQPLSGSVTVRAPAQLTFPAADVILGGPVVAQLDAQGQFTATLPATDAPGMDPAGWSYTVTEALSGIPAGRTYQLLLPAKQPRVDLADVAPTDPAKPNYVPVEGPRGEKGDRGQSAYEVALANGYSGTPADWLTSLIGPRGAAGPQGERGPAGPTGPPGVVQAVNGRSAASVTLTATDVGALAASARGAANGVAALDAGGKVPTTQLPPPSAAAGPAGVWLPDDFGYKAWAYDLAASSRTPGDPPSEAGRLYLVGVPLRSAAGISKIAVHVMGYDKPNSTVSAAYLGIYDKNLARVAATANVTSSLPETHNIGGQTAVLPLSATVSLAPGSYYVAILIKGTGTAAVPLLAATNWAATATTSGARVADATGVYRWLQTSSTTLTSLPASLALGDMTEASTCYWAAIG</sequence>
<protein>
    <recommendedName>
        <fullName evidence="4">Collagen-like protein</fullName>
    </recommendedName>
</protein>
<dbReference type="Proteomes" id="UP001500063">
    <property type="component" value="Unassembled WGS sequence"/>
</dbReference>
<keyword evidence="3" id="KW-1185">Reference proteome</keyword>
<dbReference type="EMBL" id="BAAABW010000028">
    <property type="protein sequence ID" value="GAA0371846.1"/>
    <property type="molecule type" value="Genomic_DNA"/>
</dbReference>
<evidence type="ECO:0000256" key="1">
    <source>
        <dbReference type="SAM" id="MobiDB-lite"/>
    </source>
</evidence>
<evidence type="ECO:0000313" key="3">
    <source>
        <dbReference type="Proteomes" id="UP001500063"/>
    </source>
</evidence>
<feature type="region of interest" description="Disordered" evidence="1">
    <location>
        <begin position="155"/>
        <end position="179"/>
    </location>
</feature>
<organism evidence="2 3">
    <name type="scientific">Streptomyces blastmyceticus</name>
    <dbReference type="NCBI Taxonomy" id="68180"/>
    <lineage>
        <taxon>Bacteria</taxon>
        <taxon>Bacillati</taxon>
        <taxon>Actinomycetota</taxon>
        <taxon>Actinomycetes</taxon>
        <taxon>Kitasatosporales</taxon>
        <taxon>Streptomycetaceae</taxon>
        <taxon>Streptomyces</taxon>
    </lineage>
</organism>
<feature type="region of interest" description="Disordered" evidence="1">
    <location>
        <begin position="107"/>
        <end position="131"/>
    </location>
</feature>
<dbReference type="Gene3D" id="1.20.5.320">
    <property type="entry name" value="6-Phosphogluconate Dehydrogenase, domain 3"/>
    <property type="match status" value="1"/>
</dbReference>
<gene>
    <name evidence="2" type="ORF">GCM10010319_57410</name>
</gene>
<evidence type="ECO:0000313" key="2">
    <source>
        <dbReference type="EMBL" id="GAA0371846.1"/>
    </source>
</evidence>
<evidence type="ECO:0008006" key="4">
    <source>
        <dbReference type="Google" id="ProtNLM"/>
    </source>
</evidence>
<reference evidence="3" key="1">
    <citation type="journal article" date="2019" name="Int. J. Syst. Evol. Microbiol.">
        <title>The Global Catalogue of Microorganisms (GCM) 10K type strain sequencing project: providing services to taxonomists for standard genome sequencing and annotation.</title>
        <authorList>
            <consortium name="The Broad Institute Genomics Platform"/>
            <consortium name="The Broad Institute Genome Sequencing Center for Infectious Disease"/>
            <person name="Wu L."/>
            <person name="Ma J."/>
        </authorList>
    </citation>
    <scope>NUCLEOTIDE SEQUENCE [LARGE SCALE GENOMIC DNA]</scope>
    <source>
        <strain evidence="3">JCM 4565</strain>
    </source>
</reference>
<name>A0ABP3HJE7_9ACTN</name>
<comment type="caution">
    <text evidence="2">The sequence shown here is derived from an EMBL/GenBank/DDBJ whole genome shotgun (WGS) entry which is preliminary data.</text>
</comment>
<proteinExistence type="predicted"/>